<dbReference type="EMBL" id="JBEPBX010000024">
    <property type="protein sequence ID" value="MER6616417.1"/>
    <property type="molecule type" value="Genomic_DNA"/>
</dbReference>
<proteinExistence type="predicted"/>
<dbReference type="Proteomes" id="UP001445472">
    <property type="component" value="Unassembled WGS sequence"/>
</dbReference>
<evidence type="ECO:0000313" key="2">
    <source>
        <dbReference type="Proteomes" id="UP001445472"/>
    </source>
</evidence>
<gene>
    <name evidence="1" type="ORF">ABT276_24185</name>
</gene>
<protein>
    <submittedName>
        <fullName evidence="1">Uncharacterized protein</fullName>
    </submittedName>
</protein>
<reference evidence="1 2" key="1">
    <citation type="submission" date="2024-06" db="EMBL/GenBank/DDBJ databases">
        <title>The Natural Products Discovery Center: Release of the First 8490 Sequenced Strains for Exploring Actinobacteria Biosynthetic Diversity.</title>
        <authorList>
            <person name="Kalkreuter E."/>
            <person name="Kautsar S.A."/>
            <person name="Yang D."/>
            <person name="Bader C.D."/>
            <person name="Teijaro C.N."/>
            <person name="Fluegel L."/>
            <person name="Davis C.M."/>
            <person name="Simpson J.R."/>
            <person name="Lauterbach L."/>
            <person name="Steele A.D."/>
            <person name="Gui C."/>
            <person name="Meng S."/>
            <person name="Li G."/>
            <person name="Viehrig K."/>
            <person name="Ye F."/>
            <person name="Su P."/>
            <person name="Kiefer A.F."/>
            <person name="Nichols A."/>
            <person name="Cepeda A.J."/>
            <person name="Yan W."/>
            <person name="Fan B."/>
            <person name="Jiang Y."/>
            <person name="Adhikari A."/>
            <person name="Zheng C.-J."/>
            <person name="Schuster L."/>
            <person name="Cowan T.M."/>
            <person name="Smanski M.J."/>
            <person name="Chevrette M.G."/>
            <person name="De Carvalho L.P.S."/>
            <person name="Shen B."/>
        </authorList>
    </citation>
    <scope>NUCLEOTIDE SEQUENCE [LARGE SCALE GENOMIC DNA]</scope>
    <source>
        <strain evidence="1 2">NPDC000837</strain>
    </source>
</reference>
<evidence type="ECO:0000313" key="1">
    <source>
        <dbReference type="EMBL" id="MER6616417.1"/>
    </source>
</evidence>
<keyword evidence="2" id="KW-1185">Reference proteome</keyword>
<dbReference type="RefSeq" id="WP_351977789.1">
    <property type="nucleotide sequence ID" value="NZ_JBEPBX010000024.1"/>
</dbReference>
<sequence length="51" mass="5943">MTPHRRRFGRQLDGTAVEDARLRTALGMVKRDEVDAILFARSTRPRCTWPM</sequence>
<organism evidence="1 2">
    <name type="scientific">Streptomyces xantholiticus</name>
    <dbReference type="NCBI Taxonomy" id="68285"/>
    <lineage>
        <taxon>Bacteria</taxon>
        <taxon>Bacillati</taxon>
        <taxon>Actinomycetota</taxon>
        <taxon>Actinomycetes</taxon>
        <taxon>Kitasatosporales</taxon>
        <taxon>Streptomycetaceae</taxon>
        <taxon>Streptomyces</taxon>
    </lineage>
</organism>
<comment type="caution">
    <text evidence="1">The sequence shown here is derived from an EMBL/GenBank/DDBJ whole genome shotgun (WGS) entry which is preliminary data.</text>
</comment>
<name>A0ABV1V1M1_9ACTN</name>
<accession>A0ABV1V1M1</accession>